<dbReference type="RefSeq" id="WP_097145481.1">
    <property type="nucleotide sequence ID" value="NZ_OBEA01000003.1"/>
</dbReference>
<name>A0A285ISX8_9RHOB</name>
<evidence type="ECO:0000313" key="2">
    <source>
        <dbReference type="EMBL" id="PJE31703.1"/>
    </source>
</evidence>
<dbReference type="EMBL" id="PGTD01000007">
    <property type="protein sequence ID" value="PJE31703.1"/>
    <property type="molecule type" value="Genomic_DNA"/>
</dbReference>
<accession>A0A285ISX8</accession>
<dbReference type="SUPFAM" id="SSF53335">
    <property type="entry name" value="S-adenosyl-L-methionine-dependent methyltransferases"/>
    <property type="match status" value="1"/>
</dbReference>
<dbReference type="Proteomes" id="UP000231655">
    <property type="component" value="Unassembled WGS sequence"/>
</dbReference>
<sequence length="226" mass="24460">MIPWEELATARAPEGDILRLFRRGTEYSIRLGDGNELMNSRLGGSEIALSTLSFDRLGARPAPRVLIGGLGMGFTLRAAQELAPPDAQIVVSEVVPELIGWARDDMAEVFGDCLSDPRVELRAGDVAEEIASVTAGWDMILLDVDNGPDGLTRDGNDVLYGESGLAAAHRSLTIHGVLSVWSAHPSRGFAKRFARANFDVKEEGVRAGRTKRGARHTVWTGVRKGR</sequence>
<protein>
    <submittedName>
        <fullName evidence="3">Spermidine synthase</fullName>
    </submittedName>
</protein>
<gene>
    <name evidence="2" type="ORF">CVM39_00955</name>
    <name evidence="3" type="ORF">SAMN06297129_1723</name>
</gene>
<dbReference type="PANTHER" id="PTHR43317">
    <property type="entry name" value="THERMOSPERMINE SYNTHASE ACAULIS5"/>
    <property type="match status" value="1"/>
</dbReference>
<proteinExistence type="predicted"/>
<reference evidence="3 4" key="1">
    <citation type="submission" date="2017-09" db="EMBL/GenBank/DDBJ databases">
        <authorList>
            <person name="Ehlers B."/>
            <person name="Leendertz F.H."/>
        </authorList>
    </citation>
    <scope>NUCLEOTIDE SEQUENCE [LARGE SCALE GENOMIC DNA]</scope>
    <source>
        <strain evidence="3 4">CGMCC 1.12662</strain>
    </source>
</reference>
<dbReference type="Proteomes" id="UP000231702">
    <property type="component" value="Unassembled WGS sequence"/>
</dbReference>
<dbReference type="EMBL" id="OBEA01000003">
    <property type="protein sequence ID" value="SNY50206.1"/>
    <property type="molecule type" value="Genomic_DNA"/>
</dbReference>
<evidence type="ECO:0000313" key="5">
    <source>
        <dbReference type="Proteomes" id="UP000231702"/>
    </source>
</evidence>
<evidence type="ECO:0000313" key="3">
    <source>
        <dbReference type="EMBL" id="SNY50206.1"/>
    </source>
</evidence>
<reference evidence="2 5" key="2">
    <citation type="journal article" date="2018" name="Int. J. Syst. Evol. Microbiol.">
        <title>Pseudooceanicola lipolyticus sp. nov., a marine alphaproteobacterium, reclassification of Oceanicola flagellatus as Pseudooceanicola flagellatus comb. nov. and emended description of the genus Pseudooceanicola.</title>
        <authorList>
            <person name="Huang M.-M."/>
            <person name="Guo L.-L."/>
            <person name="Wu Y.-H."/>
            <person name="Lai Q.-L."/>
            <person name="Shao Z.-Z."/>
            <person name="Wang C.-S."/>
            <person name="Wu M."/>
            <person name="Xu X.-W."/>
        </authorList>
    </citation>
    <scope>NUCLEOTIDE SEQUENCE [LARGE SCALE GENOMIC DNA]</scope>
    <source>
        <strain evidence="2 5">Ar-45</strain>
    </source>
</reference>
<keyword evidence="1" id="KW-0620">Polyamine biosynthesis</keyword>
<evidence type="ECO:0000256" key="1">
    <source>
        <dbReference type="ARBA" id="ARBA00023115"/>
    </source>
</evidence>
<dbReference type="PANTHER" id="PTHR43317:SF3">
    <property type="entry name" value="BLR2883 PROTEIN"/>
    <property type="match status" value="1"/>
</dbReference>
<evidence type="ECO:0000313" key="4">
    <source>
        <dbReference type="Proteomes" id="UP000231655"/>
    </source>
</evidence>
<dbReference type="InterPro" id="IPR029063">
    <property type="entry name" value="SAM-dependent_MTases_sf"/>
</dbReference>
<dbReference type="AlphaFoldDB" id="A0A285ISX8"/>
<dbReference type="Gene3D" id="3.40.50.150">
    <property type="entry name" value="Vaccinia Virus protein VP39"/>
    <property type="match status" value="1"/>
</dbReference>
<keyword evidence="5" id="KW-1185">Reference proteome</keyword>
<organism evidence="3 4">
    <name type="scientific">Pseudooceanicola antarcticus</name>
    <dbReference type="NCBI Taxonomy" id="1247613"/>
    <lineage>
        <taxon>Bacteria</taxon>
        <taxon>Pseudomonadati</taxon>
        <taxon>Pseudomonadota</taxon>
        <taxon>Alphaproteobacteria</taxon>
        <taxon>Rhodobacterales</taxon>
        <taxon>Paracoccaceae</taxon>
        <taxon>Pseudooceanicola</taxon>
    </lineage>
</organism>
<dbReference type="OrthoDB" id="9793351at2"/>
<dbReference type="GO" id="GO:0006596">
    <property type="term" value="P:polyamine biosynthetic process"/>
    <property type="evidence" value="ECO:0007669"/>
    <property type="project" value="UniProtKB-KW"/>
</dbReference>